<dbReference type="GO" id="GO:0016757">
    <property type="term" value="F:glycosyltransferase activity"/>
    <property type="evidence" value="ECO:0007669"/>
    <property type="project" value="InterPro"/>
</dbReference>
<evidence type="ECO:0000259" key="1">
    <source>
        <dbReference type="Pfam" id="PF00534"/>
    </source>
</evidence>
<dbReference type="OrthoDB" id="4611853at2"/>
<dbReference type="InterPro" id="IPR050194">
    <property type="entry name" value="Glycosyltransferase_grp1"/>
</dbReference>
<keyword evidence="2" id="KW-0808">Transferase</keyword>
<sequence>MNFPSSVRLAYLVSRYPSISHTFILREVQFLRAQGFEIQVISVNAPDRSAAQLTADEQDEMAQTLYIKPAGLRGALAAHWHTLRTRPRHYFRGLWCGLRTGKTDLKRIAYGFFYFVEAVMLGYWMQQRQLTHVHVHFANAAATVALIAARIFPVNYSITVHGPDEFYNTHEFLLTEKIKNATFICCISQFARSQLMAVSSPDHWDKFEISPLGVHSAHFIPFNPREKNAVFTALCVGRLVPVKGQAILIQAVSHLHQMGESIRLYIVGDGPDKDDLKQLVAAQQLTESVFFTGAVNQDKILDYYRQADVFVLASFAEGVPVVLMEAMSMAIPCVTTHITGIPELIGAGQGLLVAPSDSVALANAIKFLMHNPELAQNMGIAAREKVKQHYELATNTAYLGEIFTRRLGHDVELN</sequence>
<feature type="domain" description="Glycosyl transferase family 1" evidence="1">
    <location>
        <begin position="226"/>
        <end position="384"/>
    </location>
</feature>
<dbReference type="InterPro" id="IPR001296">
    <property type="entry name" value="Glyco_trans_1"/>
</dbReference>
<dbReference type="AlphaFoldDB" id="A0A251XAD8"/>
<dbReference type="Gene3D" id="3.40.50.2000">
    <property type="entry name" value="Glycogen Phosphorylase B"/>
    <property type="match status" value="2"/>
</dbReference>
<reference evidence="2 3" key="1">
    <citation type="submission" date="2016-12" db="EMBL/GenBank/DDBJ databases">
        <title>Thioflexothrix psekupsii D3 genome sequencing and assembly.</title>
        <authorList>
            <person name="Fomenkov A."/>
            <person name="Vincze T."/>
            <person name="Grabovich M."/>
            <person name="Anton B.P."/>
            <person name="Dubinina G."/>
            <person name="Orlova M."/>
            <person name="Belousova E."/>
            <person name="Roberts R.J."/>
        </authorList>
    </citation>
    <scope>NUCLEOTIDE SEQUENCE [LARGE SCALE GENOMIC DNA]</scope>
    <source>
        <strain evidence="2">D3</strain>
    </source>
</reference>
<organism evidence="2 3">
    <name type="scientific">Thioflexithrix psekupsensis</name>
    <dbReference type="NCBI Taxonomy" id="1570016"/>
    <lineage>
        <taxon>Bacteria</taxon>
        <taxon>Pseudomonadati</taxon>
        <taxon>Pseudomonadota</taxon>
        <taxon>Gammaproteobacteria</taxon>
        <taxon>Thiotrichales</taxon>
        <taxon>Thioflexithrix</taxon>
    </lineage>
</organism>
<comment type="caution">
    <text evidence="2">The sequence shown here is derived from an EMBL/GenBank/DDBJ whole genome shotgun (WGS) entry which is preliminary data.</text>
</comment>
<gene>
    <name evidence="2" type="ORF">TPSD3_09920</name>
</gene>
<dbReference type="EMBL" id="MSLT01000012">
    <property type="protein sequence ID" value="OUD14697.1"/>
    <property type="molecule type" value="Genomic_DNA"/>
</dbReference>
<keyword evidence="3" id="KW-1185">Reference proteome</keyword>
<evidence type="ECO:0000313" key="2">
    <source>
        <dbReference type="EMBL" id="OUD14697.1"/>
    </source>
</evidence>
<dbReference type="SUPFAM" id="SSF53756">
    <property type="entry name" value="UDP-Glycosyltransferase/glycogen phosphorylase"/>
    <property type="match status" value="1"/>
</dbReference>
<proteinExistence type="predicted"/>
<accession>A0A251XAD8</accession>
<dbReference type="CDD" id="cd03801">
    <property type="entry name" value="GT4_PimA-like"/>
    <property type="match status" value="1"/>
</dbReference>
<dbReference type="PANTHER" id="PTHR45947">
    <property type="entry name" value="SULFOQUINOVOSYL TRANSFERASE SQD2"/>
    <property type="match status" value="1"/>
</dbReference>
<dbReference type="Proteomes" id="UP000194798">
    <property type="component" value="Unassembled WGS sequence"/>
</dbReference>
<dbReference type="PANTHER" id="PTHR45947:SF15">
    <property type="entry name" value="TEICHURONIC ACID BIOSYNTHESIS GLYCOSYLTRANSFERASE TUAC-RELATED"/>
    <property type="match status" value="1"/>
</dbReference>
<name>A0A251XAD8_9GAMM</name>
<evidence type="ECO:0000313" key="3">
    <source>
        <dbReference type="Proteomes" id="UP000194798"/>
    </source>
</evidence>
<protein>
    <submittedName>
        <fullName evidence="2">Colanic acid biosynthesis glycosyltransferase WcaL</fullName>
    </submittedName>
</protein>
<dbReference type="Pfam" id="PF00534">
    <property type="entry name" value="Glycos_transf_1"/>
    <property type="match status" value="1"/>
</dbReference>